<gene>
    <name evidence="1" type="ORF">C1SCF055_LOCUS34182</name>
</gene>
<keyword evidence="2" id="KW-0548">Nucleotidyltransferase</keyword>
<dbReference type="EMBL" id="CAMXCT020004379">
    <property type="protein sequence ID" value="CAL1162151.1"/>
    <property type="molecule type" value="Genomic_DNA"/>
</dbReference>
<dbReference type="Proteomes" id="UP001152797">
    <property type="component" value="Unassembled WGS sequence"/>
</dbReference>
<evidence type="ECO:0000313" key="3">
    <source>
        <dbReference type="Proteomes" id="UP001152797"/>
    </source>
</evidence>
<accession>A0A9P1DFQ1</accession>
<reference evidence="2 3" key="2">
    <citation type="submission" date="2024-05" db="EMBL/GenBank/DDBJ databases">
        <authorList>
            <person name="Chen Y."/>
            <person name="Shah S."/>
            <person name="Dougan E. K."/>
            <person name="Thang M."/>
            <person name="Chan C."/>
        </authorList>
    </citation>
    <scope>NUCLEOTIDE SEQUENCE [LARGE SCALE GENOMIC DNA]</scope>
</reference>
<dbReference type="GO" id="GO:0003964">
    <property type="term" value="F:RNA-directed DNA polymerase activity"/>
    <property type="evidence" value="ECO:0007669"/>
    <property type="project" value="UniProtKB-KW"/>
</dbReference>
<dbReference type="EMBL" id="CAMXCT010004379">
    <property type="protein sequence ID" value="CAI4008776.1"/>
    <property type="molecule type" value="Genomic_DNA"/>
</dbReference>
<keyword evidence="3" id="KW-1185">Reference proteome</keyword>
<comment type="caution">
    <text evidence="1">The sequence shown here is derived from an EMBL/GenBank/DDBJ whole genome shotgun (WGS) entry which is preliminary data.</text>
</comment>
<dbReference type="AlphaFoldDB" id="A0A9P1DFQ1"/>
<keyword evidence="2" id="KW-0695">RNA-directed DNA polymerase</keyword>
<protein>
    <submittedName>
        <fullName evidence="2">Reverse transcriptase domain-containing protein</fullName>
    </submittedName>
</protein>
<dbReference type="EMBL" id="CAMXCT030004379">
    <property type="protein sequence ID" value="CAL4796088.1"/>
    <property type="molecule type" value="Genomic_DNA"/>
</dbReference>
<reference evidence="1" key="1">
    <citation type="submission" date="2022-10" db="EMBL/GenBank/DDBJ databases">
        <authorList>
            <person name="Chen Y."/>
            <person name="Dougan E. K."/>
            <person name="Chan C."/>
            <person name="Rhodes N."/>
            <person name="Thang M."/>
        </authorList>
    </citation>
    <scope>NUCLEOTIDE SEQUENCE</scope>
</reference>
<sequence length="620" mass="68143">MDHGRLREVLRQAAHPDDFPLLVQRVPGSGTLQGDAIAEDLFLEAYHPVVDAWTADLGWQHCDYQVLAFSPLDLATIDLAVTTFADDLCRKIFVESPEDANQKVRRSNQALGPWPQQAWHRTPANKNMWLSLAANTSTATTAKFSINNCYQEKQSPLPNIWAAFRPTIFLLCMSLISGYPALLLHGAHFEVSAWYSRGLPWRGLRGFFLGMVYEVLFSGLEVLLLSTGHLQRLDRVVLGYGCKLMRGKGCIQTQTDTGDTKYKELPNLEVFSYLGVAPAYTELRIRRLKFLQMLARDPFKHVQIITAIFGTFDFDAEPTLDPLQGVDPSANKYALLFWKDLQALACLDSAHWLLEIADGNIIAFLTDLASDFIHVDVTELRAADLSVHIPPPGQACAHPVEDDIEPLPDEPLQHCNIVLEDGPGDGDVPAGKVRAVSPNEDTVLLRKAVALVSKMTLCQELEIRELQAAVFRCFLLKEPNPIIGAMKTSVGTFWEKAKQARAAGGNNSPVGEVHAHACAAVTEVAAAQPSLESLTKNAIVTHQAAMTHPDMVAGIVYLAKLKKAFNKGEYKLLLGRPPGAPRPVASCCCWHSGYWCCGETRHSAAKWNGARASRIGGPLG</sequence>
<organism evidence="1">
    <name type="scientific">Cladocopium goreaui</name>
    <dbReference type="NCBI Taxonomy" id="2562237"/>
    <lineage>
        <taxon>Eukaryota</taxon>
        <taxon>Sar</taxon>
        <taxon>Alveolata</taxon>
        <taxon>Dinophyceae</taxon>
        <taxon>Suessiales</taxon>
        <taxon>Symbiodiniaceae</taxon>
        <taxon>Cladocopium</taxon>
    </lineage>
</organism>
<keyword evidence="2" id="KW-0808">Transferase</keyword>
<evidence type="ECO:0000313" key="1">
    <source>
        <dbReference type="EMBL" id="CAI4008776.1"/>
    </source>
</evidence>
<dbReference type="OrthoDB" id="430491at2759"/>
<name>A0A9P1DFQ1_9DINO</name>
<evidence type="ECO:0000313" key="2">
    <source>
        <dbReference type="EMBL" id="CAL4796088.1"/>
    </source>
</evidence>
<proteinExistence type="predicted"/>